<dbReference type="EMBL" id="KL197714">
    <property type="protein sequence ID" value="KDQ59998.1"/>
    <property type="molecule type" value="Genomic_DNA"/>
</dbReference>
<feature type="region of interest" description="Disordered" evidence="1">
    <location>
        <begin position="376"/>
        <end position="428"/>
    </location>
</feature>
<feature type="compositionally biased region" description="Basic and acidic residues" evidence="1">
    <location>
        <begin position="318"/>
        <end position="343"/>
    </location>
</feature>
<sequence length="513" mass="57368">MEDEVEVLDWGNEDDEQQLQLRAGGDIPEEAEDAVSLGGDEDDMQAFYAYQPRADQELSKPPLANPRSAPVSQQLSQPQPSQPHQQNTRELNRENSSSSTSQNQQSSQHSSSQSPLKRSHSFGKMTHALPPKPVAASAPTIPAAKEISTLASSMISRAERERRINGKSHSSPVEDPLPPDWEARQPRSGSRETYYYNVKTHQSTWTRPTVNGAKPSPPQERDQDKERGRSQTRDLRPSGKGSSVASSPTKSSDQAVSSRPVRSETTNQLSAVALGDNLSYEDRHYRPADLSTASNGKREDRLGNSTSRRSLSRSRSPSPKDNRYDRSESRTRQDRNGRPRRDSSPTTSDRITRRERDVARMALSDADRTWIAPEVTPLNPLRRDDRPTRERSLEPPTRSDNDRIPRRDADWPSPISTLSPSSHPPTHRMWRLRSCRGGGRVSHDCLEKPRESSRAVFSYFSRLSSGLATRTLIIAPSVLSSSINFYPSSLLPSSSHYFVRLLSRAQISATPYS</sequence>
<dbReference type="SUPFAM" id="SSF51045">
    <property type="entry name" value="WW domain"/>
    <property type="match status" value="1"/>
</dbReference>
<dbReference type="InterPro" id="IPR036020">
    <property type="entry name" value="WW_dom_sf"/>
</dbReference>
<gene>
    <name evidence="3" type="ORF">JAAARDRAFT_56012</name>
</gene>
<feature type="compositionally biased region" description="Basic and acidic residues" evidence="1">
    <location>
        <begin position="219"/>
        <end position="237"/>
    </location>
</feature>
<dbReference type="Proteomes" id="UP000027265">
    <property type="component" value="Unassembled WGS sequence"/>
</dbReference>
<feature type="compositionally biased region" description="Low complexity" evidence="1">
    <location>
        <begin position="96"/>
        <end position="114"/>
    </location>
</feature>
<dbReference type="OrthoDB" id="548295at2759"/>
<dbReference type="AlphaFoldDB" id="A0A067PYW0"/>
<dbReference type="STRING" id="933084.A0A067PYW0"/>
<feature type="domain" description="WW" evidence="2">
    <location>
        <begin position="175"/>
        <end position="210"/>
    </location>
</feature>
<feature type="compositionally biased region" description="Low complexity" evidence="1">
    <location>
        <begin position="68"/>
        <end position="86"/>
    </location>
</feature>
<name>A0A067PYW0_9AGAM</name>
<dbReference type="InParanoid" id="A0A067PYW0"/>
<proteinExistence type="predicted"/>
<feature type="compositionally biased region" description="Acidic residues" evidence="1">
    <location>
        <begin position="27"/>
        <end position="44"/>
    </location>
</feature>
<keyword evidence="4" id="KW-1185">Reference proteome</keyword>
<dbReference type="CDD" id="cd00201">
    <property type="entry name" value="WW"/>
    <property type="match status" value="1"/>
</dbReference>
<feature type="region of interest" description="Disordered" evidence="1">
    <location>
        <begin position="22"/>
        <end position="357"/>
    </location>
</feature>
<evidence type="ECO:0000313" key="4">
    <source>
        <dbReference type="Proteomes" id="UP000027265"/>
    </source>
</evidence>
<feature type="compositionally biased region" description="Polar residues" evidence="1">
    <location>
        <begin position="199"/>
        <end position="209"/>
    </location>
</feature>
<dbReference type="HOGENOM" id="CLU_566411_0_0_1"/>
<feature type="compositionally biased region" description="Low complexity" evidence="1">
    <location>
        <begin position="412"/>
        <end position="421"/>
    </location>
</feature>
<evidence type="ECO:0000313" key="3">
    <source>
        <dbReference type="EMBL" id="KDQ59998.1"/>
    </source>
</evidence>
<accession>A0A067PYW0</accession>
<dbReference type="PROSITE" id="PS50020">
    <property type="entry name" value="WW_DOMAIN_2"/>
    <property type="match status" value="1"/>
</dbReference>
<evidence type="ECO:0000259" key="2">
    <source>
        <dbReference type="PROSITE" id="PS50020"/>
    </source>
</evidence>
<reference evidence="4" key="1">
    <citation type="journal article" date="2014" name="Proc. Natl. Acad. Sci. U.S.A.">
        <title>Extensive sampling of basidiomycete genomes demonstrates inadequacy of the white-rot/brown-rot paradigm for wood decay fungi.</title>
        <authorList>
            <person name="Riley R."/>
            <person name="Salamov A.A."/>
            <person name="Brown D.W."/>
            <person name="Nagy L.G."/>
            <person name="Floudas D."/>
            <person name="Held B.W."/>
            <person name="Levasseur A."/>
            <person name="Lombard V."/>
            <person name="Morin E."/>
            <person name="Otillar R."/>
            <person name="Lindquist E.A."/>
            <person name="Sun H."/>
            <person name="LaButti K.M."/>
            <person name="Schmutz J."/>
            <person name="Jabbour D."/>
            <person name="Luo H."/>
            <person name="Baker S.E."/>
            <person name="Pisabarro A.G."/>
            <person name="Walton J.D."/>
            <person name="Blanchette R.A."/>
            <person name="Henrissat B."/>
            <person name="Martin F."/>
            <person name="Cullen D."/>
            <person name="Hibbett D.S."/>
            <person name="Grigoriev I.V."/>
        </authorList>
    </citation>
    <scope>NUCLEOTIDE SEQUENCE [LARGE SCALE GENOMIC DNA]</scope>
    <source>
        <strain evidence="4">MUCL 33604</strain>
    </source>
</reference>
<feature type="compositionally biased region" description="Basic and acidic residues" evidence="1">
    <location>
        <begin position="381"/>
        <end position="410"/>
    </location>
</feature>
<feature type="compositionally biased region" description="Polar residues" evidence="1">
    <location>
        <begin position="240"/>
        <end position="257"/>
    </location>
</feature>
<protein>
    <recommendedName>
        <fullName evidence="2">WW domain-containing protein</fullName>
    </recommendedName>
</protein>
<dbReference type="InterPro" id="IPR001202">
    <property type="entry name" value="WW_dom"/>
</dbReference>
<feature type="compositionally biased region" description="Low complexity" evidence="1">
    <location>
        <begin position="305"/>
        <end position="317"/>
    </location>
</feature>
<dbReference type="SMART" id="SM00456">
    <property type="entry name" value="WW"/>
    <property type="match status" value="1"/>
</dbReference>
<dbReference type="Gene3D" id="2.20.70.10">
    <property type="match status" value="1"/>
</dbReference>
<evidence type="ECO:0000256" key="1">
    <source>
        <dbReference type="SAM" id="MobiDB-lite"/>
    </source>
</evidence>
<organism evidence="3 4">
    <name type="scientific">Jaapia argillacea MUCL 33604</name>
    <dbReference type="NCBI Taxonomy" id="933084"/>
    <lineage>
        <taxon>Eukaryota</taxon>
        <taxon>Fungi</taxon>
        <taxon>Dikarya</taxon>
        <taxon>Basidiomycota</taxon>
        <taxon>Agaricomycotina</taxon>
        <taxon>Agaricomycetes</taxon>
        <taxon>Agaricomycetidae</taxon>
        <taxon>Jaapiales</taxon>
        <taxon>Jaapiaceae</taxon>
        <taxon>Jaapia</taxon>
    </lineage>
</organism>